<sequence>MAEEERKEENPCPPIITPKESDGEKEYSLSSRVSMFGFREVDSSGCVFYLFASCVKVISLLWGDLTGSAQAFERWVALVRNRSGKFRPSGFPHRHSKFEATPGGRFSFDHDQRNARRHAFEHCLGSSTLIALCSPMIHGEFSCDLHFDIPTMLLGDGPPNEFPSPFLTLQDAKYPLVSPSLAIKLMECSSAAKDQHVLMALNPYTKTPHMRELSHNLVNAETCVQSPEMSLWERLGNASNLDIESNDFSWDALSSLHHTEHTSSSEHSEDEMNKAMEVTVNSGGVVFFALFNRTADSSLNEAAAVIKIASSRLATQSERLGYEFAKWIGVGTPQARVIHNSSPEWHQIKVATENARDAAVAAGDEVGELTCSELLEALELSRCLFLMNYVHGSPLLESSNVFQMREAALKAAGALGRVLMLDLVLRNEDRLPSRQLGWRGNYANLLIADKVTSESIDAFYEDVFCASSYAPQVTRFLQRERRSNSTSGISEPPCQSLDEVNEVGERSLKKEIVNDDRKSEFHVVAIDSGVPRRPPAGKRAKDQERYPKLVELLLNSFEYSSSLLYELSGGRLGHPGPDEGGSQNDSCSSLDDRDTEAAVHEFRGGFRAALRDLQSIHVFLLTLYQKLDGLLRVYLSIISKSSGESERDETGTLDSPSHLSGFALGTPSPAIKHQIVNDVELNDPLMQKSTPKSSPPGSRGSPESASPISRDWNGRNFKGSEESRGLRLTMKLRDFHKLGKVDAELNKEIDQWNGLLRTDVVKFCQEKNFNTGFFEGNDNNIVVDAYELKVRLEHILERIALISDAASTERPSLVTSNLFVGGALAARSKYTLQHLGITHILCLCSNEIGQSDSQYPDLFQYKNFSISDEEDTDISNIFEEASDYIDYVERYGGKVLVHCFEGKSRSATVVLSYLMLRKGYTLSEAWSKLKRVHKRAQPNDGFAKILLDLDRRIHGKISMNWQHKRPVMKVCPICGKNAGLSTSSLKLHLQKIHRSISTGSVDSAVMIEIQKAVEALKISRGNNISPNRKQFTDRL</sequence>
<reference evidence="6 7" key="1">
    <citation type="submission" date="2020-08" db="EMBL/GenBank/DDBJ databases">
        <title>Plant Genome Project.</title>
        <authorList>
            <person name="Zhang R.-G."/>
        </authorList>
    </citation>
    <scope>NUCLEOTIDE SEQUENCE [LARGE SCALE GENOMIC DNA]</scope>
    <source>
        <tissue evidence="6">Rhizome</tissue>
    </source>
</reference>
<organism evidence="6 7">
    <name type="scientific">Zingiber officinale</name>
    <name type="common">Ginger</name>
    <name type="synonym">Amomum zingiber</name>
    <dbReference type="NCBI Taxonomy" id="94328"/>
    <lineage>
        <taxon>Eukaryota</taxon>
        <taxon>Viridiplantae</taxon>
        <taxon>Streptophyta</taxon>
        <taxon>Embryophyta</taxon>
        <taxon>Tracheophyta</taxon>
        <taxon>Spermatophyta</taxon>
        <taxon>Magnoliopsida</taxon>
        <taxon>Liliopsida</taxon>
        <taxon>Zingiberales</taxon>
        <taxon>Zingiberaceae</taxon>
        <taxon>Zingiber</taxon>
    </lineage>
</organism>
<feature type="compositionally biased region" description="Basic and acidic residues" evidence="3">
    <location>
        <begin position="1"/>
        <end position="10"/>
    </location>
</feature>
<keyword evidence="1" id="KW-0378">Hydrolase</keyword>
<keyword evidence="2" id="KW-0904">Protein phosphatase</keyword>
<feature type="region of interest" description="Disordered" evidence="3">
    <location>
        <begin position="685"/>
        <end position="720"/>
    </location>
</feature>
<feature type="domain" description="Tyrosine specific protein phosphatases" evidence="5">
    <location>
        <begin position="875"/>
        <end position="931"/>
    </location>
</feature>
<dbReference type="InterPro" id="IPR020422">
    <property type="entry name" value="TYR_PHOSPHATASE_DUAL_dom"/>
</dbReference>
<accession>A0A8J5G5Y2</accession>
<evidence type="ECO:0000313" key="6">
    <source>
        <dbReference type="EMBL" id="KAG6501120.1"/>
    </source>
</evidence>
<dbReference type="PROSITE" id="PS50054">
    <property type="entry name" value="TYR_PHOSPHATASE_DUAL"/>
    <property type="match status" value="1"/>
</dbReference>
<dbReference type="EMBL" id="JACMSC010000011">
    <property type="protein sequence ID" value="KAG6501120.1"/>
    <property type="molecule type" value="Genomic_DNA"/>
</dbReference>
<evidence type="ECO:0000256" key="2">
    <source>
        <dbReference type="ARBA" id="ARBA00022912"/>
    </source>
</evidence>
<evidence type="ECO:0000259" key="5">
    <source>
        <dbReference type="PROSITE" id="PS50056"/>
    </source>
</evidence>
<feature type="region of interest" description="Disordered" evidence="3">
    <location>
        <begin position="644"/>
        <end position="664"/>
    </location>
</feature>
<dbReference type="InterPro" id="IPR011009">
    <property type="entry name" value="Kinase-like_dom_sf"/>
</dbReference>
<dbReference type="Proteomes" id="UP000734854">
    <property type="component" value="Unassembled WGS sequence"/>
</dbReference>
<keyword evidence="7" id="KW-1185">Reference proteome</keyword>
<comment type="caution">
    <text evidence="6">The sequence shown here is derived from an EMBL/GenBank/DDBJ whole genome shotgun (WGS) entry which is preliminary data.</text>
</comment>
<dbReference type="InterPro" id="IPR000387">
    <property type="entry name" value="Tyr_Pase_dom"/>
</dbReference>
<name>A0A8J5G5Y2_ZINOF</name>
<feature type="region of interest" description="Disordered" evidence="3">
    <location>
        <begin position="570"/>
        <end position="592"/>
    </location>
</feature>
<dbReference type="Gene3D" id="1.10.1070.11">
    <property type="entry name" value="Phosphatidylinositol 3-/4-kinase, catalytic domain"/>
    <property type="match status" value="1"/>
</dbReference>
<evidence type="ECO:0000259" key="4">
    <source>
        <dbReference type="PROSITE" id="PS50054"/>
    </source>
</evidence>
<dbReference type="InterPro" id="IPR029021">
    <property type="entry name" value="Prot-tyrosine_phosphatase-like"/>
</dbReference>
<dbReference type="FunFam" id="3.90.190.10:FF:000148">
    <property type="entry name" value="Dual specificity protein phosphatase PHS1"/>
    <property type="match status" value="1"/>
</dbReference>
<feature type="domain" description="Tyrosine-protein phosphatase" evidence="4">
    <location>
        <begin position="810"/>
        <end position="955"/>
    </location>
</feature>
<dbReference type="GO" id="GO:0009737">
    <property type="term" value="P:response to abscisic acid"/>
    <property type="evidence" value="ECO:0007669"/>
    <property type="project" value="InterPro"/>
</dbReference>
<dbReference type="SMART" id="SM00195">
    <property type="entry name" value="DSPc"/>
    <property type="match status" value="1"/>
</dbReference>
<dbReference type="Pfam" id="PF00782">
    <property type="entry name" value="DSPc"/>
    <property type="match status" value="1"/>
</dbReference>
<dbReference type="PROSITE" id="PS50056">
    <property type="entry name" value="TYR_PHOSPHATASE_2"/>
    <property type="match status" value="1"/>
</dbReference>
<dbReference type="SUPFAM" id="SSF52799">
    <property type="entry name" value="(Phosphotyrosine protein) phosphatases II"/>
    <property type="match status" value="1"/>
</dbReference>
<dbReference type="PANTHER" id="PTHR47100:SF7">
    <property type="entry name" value="OS01G0311500 PROTEIN"/>
    <property type="match status" value="1"/>
</dbReference>
<evidence type="ECO:0008006" key="8">
    <source>
        <dbReference type="Google" id="ProtNLM"/>
    </source>
</evidence>
<dbReference type="Pfam" id="PF09192">
    <property type="entry name" value="Act-Frag_cataly"/>
    <property type="match status" value="1"/>
</dbReference>
<dbReference type="GO" id="GO:0004721">
    <property type="term" value="F:phosphoprotein phosphatase activity"/>
    <property type="evidence" value="ECO:0007669"/>
    <property type="project" value="UniProtKB-KW"/>
</dbReference>
<dbReference type="GO" id="GO:0043622">
    <property type="term" value="P:cortical microtubule organization"/>
    <property type="evidence" value="ECO:0007669"/>
    <property type="project" value="InterPro"/>
</dbReference>
<protein>
    <recommendedName>
        <fullName evidence="8">Dual specificity protein phosphatase PHS1</fullName>
    </recommendedName>
</protein>
<proteinExistence type="predicted"/>
<dbReference type="Gene3D" id="3.90.190.10">
    <property type="entry name" value="Protein tyrosine phosphatase superfamily"/>
    <property type="match status" value="1"/>
</dbReference>
<gene>
    <name evidence="6" type="ORF">ZIOFF_040988</name>
</gene>
<evidence type="ECO:0000313" key="7">
    <source>
        <dbReference type="Proteomes" id="UP000734854"/>
    </source>
</evidence>
<dbReference type="PROSITE" id="PS00383">
    <property type="entry name" value="TYR_PHOSPHATASE_1"/>
    <property type="match status" value="1"/>
</dbReference>
<dbReference type="AlphaFoldDB" id="A0A8J5G5Y2"/>
<evidence type="ECO:0000256" key="3">
    <source>
        <dbReference type="SAM" id="MobiDB-lite"/>
    </source>
</evidence>
<evidence type="ECO:0000256" key="1">
    <source>
        <dbReference type="ARBA" id="ARBA00022801"/>
    </source>
</evidence>
<feature type="compositionally biased region" description="Low complexity" evidence="3">
    <location>
        <begin position="689"/>
        <end position="707"/>
    </location>
</feature>
<dbReference type="InterPro" id="IPR000340">
    <property type="entry name" value="Dual-sp_phosphatase_cat-dom"/>
</dbReference>
<dbReference type="CDD" id="cd14498">
    <property type="entry name" value="DSP"/>
    <property type="match status" value="1"/>
</dbReference>
<dbReference type="SUPFAM" id="SSF56112">
    <property type="entry name" value="Protein kinase-like (PK-like)"/>
    <property type="match status" value="1"/>
</dbReference>
<feature type="region of interest" description="Disordered" evidence="3">
    <location>
        <begin position="1"/>
        <end position="24"/>
    </location>
</feature>
<dbReference type="InterPro" id="IPR016130">
    <property type="entry name" value="Tyr_Pase_AS"/>
</dbReference>
<dbReference type="InterPro" id="IPR015275">
    <property type="entry name" value="Actin-fragmin_kin_cat_dom"/>
</dbReference>
<dbReference type="PANTHER" id="PTHR47100">
    <property type="entry name" value="DUAL SPECIFICITY PROTEIN PHOSPHATASE PHS1"/>
    <property type="match status" value="1"/>
</dbReference>
<dbReference type="InterPro" id="IPR036940">
    <property type="entry name" value="PI3/4_kinase_cat_sf"/>
</dbReference>
<dbReference type="InterPro" id="IPR035010">
    <property type="entry name" value="PHS1"/>
</dbReference>